<dbReference type="EMBL" id="CM035410">
    <property type="protein sequence ID" value="KAH7436345.1"/>
    <property type="molecule type" value="Genomic_DNA"/>
</dbReference>
<proteinExistence type="predicted"/>
<protein>
    <submittedName>
        <fullName evidence="2">Uncharacterized protein</fullName>
    </submittedName>
</protein>
<feature type="compositionally biased region" description="Polar residues" evidence="1">
    <location>
        <begin position="151"/>
        <end position="162"/>
    </location>
</feature>
<gene>
    <name evidence="2" type="ORF">KP509_05G015300</name>
</gene>
<comment type="caution">
    <text evidence="2">The sequence shown here is derived from an EMBL/GenBank/DDBJ whole genome shotgun (WGS) entry which is preliminary data.</text>
</comment>
<evidence type="ECO:0000313" key="3">
    <source>
        <dbReference type="Proteomes" id="UP000825935"/>
    </source>
</evidence>
<feature type="region of interest" description="Disordered" evidence="1">
    <location>
        <begin position="1021"/>
        <end position="1040"/>
    </location>
</feature>
<keyword evidence="3" id="KW-1185">Reference proteome</keyword>
<dbReference type="PANTHER" id="PTHR37261">
    <property type="entry name" value="40S RIBOSOMAL PROTEIN S27"/>
    <property type="match status" value="1"/>
</dbReference>
<accession>A0A8T2URX3</accession>
<name>A0A8T2URX3_CERRI</name>
<dbReference type="AlphaFoldDB" id="A0A8T2URX3"/>
<dbReference type="Proteomes" id="UP000825935">
    <property type="component" value="Chromosome 5"/>
</dbReference>
<feature type="compositionally biased region" description="Basic and acidic residues" evidence="1">
    <location>
        <begin position="1025"/>
        <end position="1035"/>
    </location>
</feature>
<feature type="region of interest" description="Disordered" evidence="1">
    <location>
        <begin position="151"/>
        <end position="175"/>
    </location>
</feature>
<dbReference type="PANTHER" id="PTHR37261:SF1">
    <property type="entry name" value="40S RIBOSOMAL PROTEIN S27"/>
    <property type="match status" value="1"/>
</dbReference>
<reference evidence="2" key="1">
    <citation type="submission" date="2021-08" db="EMBL/GenBank/DDBJ databases">
        <title>WGS assembly of Ceratopteris richardii.</title>
        <authorList>
            <person name="Marchant D.B."/>
            <person name="Chen G."/>
            <person name="Jenkins J."/>
            <person name="Shu S."/>
            <person name="Leebens-Mack J."/>
            <person name="Grimwood J."/>
            <person name="Schmutz J."/>
            <person name="Soltis P."/>
            <person name="Soltis D."/>
            <person name="Chen Z.-H."/>
        </authorList>
    </citation>
    <scope>NUCLEOTIDE SEQUENCE</scope>
    <source>
        <strain evidence="2">Whitten #5841</strain>
        <tissue evidence="2">Leaf</tissue>
    </source>
</reference>
<dbReference type="OrthoDB" id="1939758at2759"/>
<sequence>MTFRAGSSASSSTMEGDGSDVQVSVESSWKVLDGSLESSISVIFLDPESHEPIIPSSPQLFTRSVLIPHGEGVPCEITVKFEGRLCHVQSLYTSSTSRVCELYSRSNHKAEPEYVCTVKGWIASKHSDSSNVENEVHLKDMKRGEEDFKKINSSNVESGTHSTRGDNGGKDINSSKAESEIHLKDMIMGEDEINVKRTNSPSESAQGLLSRVPSSVETSNQIIEDDCQKLVYSSGEDSWVNVKLNGSLSTEGPCVSLTAPDLDNWHVPLHVDELIQLEDHLLTYSKALATGQGGHENQSVNSDKCSEGKSLVKPNEQHNVYQEFYESEVDLLDHDPWAAITIRLLSLQDKSAVQVDQIVLLVISCPVPEPPTTCQFEQRGANSALLAMFLPSMLQMARGMSDKGSKLLKSENHVQSLCGKQDFPNDPSRGRIENNDIVPDQVTVPCMSTLKDPETVPCPVMTRTDCISSENKELIEPETFEVCVGKSHTDMDMPKVTGGEASHSISDSSQLCITKEFVDKVVVGDLFRTLDGFSERFERLESLCLRMESFLHKNLESFSQRIENLEGSHTNDHEEDGTSNHSITSPDMSIVQIHQGQDQVDAVISLQNGFESIEISSELFASTAMKEPAMKEAVRLNIFDSICADTKDVANEPFSRIHLSGDTEATLNEETILNISDPKAQGIKDLVNEVHFGAKLSNDPEVASTDKGSKDKESVASVRTECASVESALLISSTLINDNESPSTDIVYGESPHSSCGSHSMSTYHSEQVNDKKAVSSSHLEVKSNIYLVNGVKKEAAEVVHEVTDRICGEWMPGAKDPDNFFPSDCINSKSFMTDIADPKGKKTVTEQMIATEKEYLDLAGKLEEQGVLSSSYFGEPDKTGCWEAFELQSTTRILDATPSQDHRLQDAPLTRKFDVFSPVNSNSVSYGEALDDWVAHIGLKIKPSPVSRLSSIGVAGSTSPFSFGKSLGKTSDDYVAIGDSKPRLSSKFPSLQNQDSSFTSISYTKSSSFHDHQSKKSFSFWDEDTPHDSQEKNASHYNVDWQRPISHDAESSASQTTQSDSSFTPDLLDGFFSSEREISYGKKSQASETSKEPFLYNIDAVGGSMPDLLEDNSSYRDGGIYSQYGQCFSQNFDTFSNDLQDSTWPNIFDSNDFKLTDREVGKTSEDMSKSTKRQEYSTRRNLHGVDMTEDLLSWPSLHSNEKMDHLIDTAFPGFDNL</sequence>
<evidence type="ECO:0000256" key="1">
    <source>
        <dbReference type="SAM" id="MobiDB-lite"/>
    </source>
</evidence>
<organism evidence="2 3">
    <name type="scientific">Ceratopteris richardii</name>
    <name type="common">Triangle waterfern</name>
    <dbReference type="NCBI Taxonomy" id="49495"/>
    <lineage>
        <taxon>Eukaryota</taxon>
        <taxon>Viridiplantae</taxon>
        <taxon>Streptophyta</taxon>
        <taxon>Embryophyta</taxon>
        <taxon>Tracheophyta</taxon>
        <taxon>Polypodiopsida</taxon>
        <taxon>Polypodiidae</taxon>
        <taxon>Polypodiales</taxon>
        <taxon>Pteridineae</taxon>
        <taxon>Pteridaceae</taxon>
        <taxon>Parkerioideae</taxon>
        <taxon>Ceratopteris</taxon>
    </lineage>
</organism>
<evidence type="ECO:0000313" key="2">
    <source>
        <dbReference type="EMBL" id="KAH7436345.1"/>
    </source>
</evidence>